<organism evidence="8 9">
    <name type="scientific">Asparagus officinalis</name>
    <name type="common">Garden asparagus</name>
    <dbReference type="NCBI Taxonomy" id="4686"/>
    <lineage>
        <taxon>Eukaryota</taxon>
        <taxon>Viridiplantae</taxon>
        <taxon>Streptophyta</taxon>
        <taxon>Embryophyta</taxon>
        <taxon>Tracheophyta</taxon>
        <taxon>Spermatophyta</taxon>
        <taxon>Magnoliopsida</taxon>
        <taxon>Liliopsida</taxon>
        <taxon>Asparagales</taxon>
        <taxon>Asparagaceae</taxon>
        <taxon>Asparagoideae</taxon>
        <taxon>Asparagus</taxon>
    </lineage>
</organism>
<dbReference type="PANTHER" id="PTHR11254">
    <property type="entry name" value="HECT DOMAIN UBIQUITIN-PROTEIN LIGASE"/>
    <property type="match status" value="1"/>
</dbReference>
<dbReference type="InterPro" id="IPR035983">
    <property type="entry name" value="Hect_E3_ubiquitin_ligase"/>
</dbReference>
<comment type="pathway">
    <text evidence="2">Protein modification; protein ubiquitination.</text>
</comment>
<dbReference type="Gramene" id="ONK68514">
    <property type="protein sequence ID" value="ONK68514"/>
    <property type="gene ID" value="A4U43_C05F12630"/>
</dbReference>
<dbReference type="GO" id="GO:0000209">
    <property type="term" value="P:protein polyubiquitination"/>
    <property type="evidence" value="ECO:0007669"/>
    <property type="project" value="TreeGrafter"/>
</dbReference>
<keyword evidence="4" id="KW-0808">Transferase</keyword>
<reference evidence="9" key="1">
    <citation type="journal article" date="2017" name="Nat. Commun.">
        <title>The asparagus genome sheds light on the origin and evolution of a young Y chromosome.</title>
        <authorList>
            <person name="Harkess A."/>
            <person name="Zhou J."/>
            <person name="Xu C."/>
            <person name="Bowers J.E."/>
            <person name="Van der Hulst R."/>
            <person name="Ayyampalayam S."/>
            <person name="Mercati F."/>
            <person name="Riccardi P."/>
            <person name="McKain M.R."/>
            <person name="Kakrana A."/>
            <person name="Tang H."/>
            <person name="Ray J."/>
            <person name="Groenendijk J."/>
            <person name="Arikit S."/>
            <person name="Mathioni S.M."/>
            <person name="Nakano M."/>
            <person name="Shan H."/>
            <person name="Telgmann-Rauber A."/>
            <person name="Kanno A."/>
            <person name="Yue Z."/>
            <person name="Chen H."/>
            <person name="Li W."/>
            <person name="Chen Y."/>
            <person name="Xu X."/>
            <person name="Zhang Y."/>
            <person name="Luo S."/>
            <person name="Chen H."/>
            <person name="Gao J."/>
            <person name="Mao Z."/>
            <person name="Pires J.C."/>
            <person name="Luo M."/>
            <person name="Kudrna D."/>
            <person name="Wing R.A."/>
            <person name="Meyers B.C."/>
            <person name="Yi K."/>
            <person name="Kong H."/>
            <person name="Lavrijsen P."/>
            <person name="Sunseri F."/>
            <person name="Falavigna A."/>
            <person name="Ye Y."/>
            <person name="Leebens-Mack J.H."/>
            <person name="Chen G."/>
        </authorList>
    </citation>
    <scope>NUCLEOTIDE SEQUENCE [LARGE SCALE GENOMIC DNA]</scope>
    <source>
        <strain evidence="9">cv. DH0086</strain>
    </source>
</reference>
<name>A0A5P1ERR6_ASPOF</name>
<evidence type="ECO:0000256" key="5">
    <source>
        <dbReference type="ARBA" id="ARBA00022786"/>
    </source>
</evidence>
<evidence type="ECO:0000256" key="3">
    <source>
        <dbReference type="ARBA" id="ARBA00012485"/>
    </source>
</evidence>
<dbReference type="EC" id="2.3.2.26" evidence="3"/>
<dbReference type="PANTHER" id="PTHR11254:SF424">
    <property type="entry name" value="E3 UBIQUITIN-PROTEIN LIGASE UPL5"/>
    <property type="match status" value="1"/>
</dbReference>
<evidence type="ECO:0000256" key="2">
    <source>
        <dbReference type="ARBA" id="ARBA00004906"/>
    </source>
</evidence>
<dbReference type="GO" id="GO:0005737">
    <property type="term" value="C:cytoplasm"/>
    <property type="evidence" value="ECO:0007669"/>
    <property type="project" value="TreeGrafter"/>
</dbReference>
<keyword evidence="9" id="KW-1185">Reference proteome</keyword>
<evidence type="ECO:0000256" key="4">
    <source>
        <dbReference type="ARBA" id="ARBA00022679"/>
    </source>
</evidence>
<dbReference type="InterPro" id="IPR000569">
    <property type="entry name" value="HECT_dom"/>
</dbReference>
<evidence type="ECO:0000259" key="7">
    <source>
        <dbReference type="PROSITE" id="PS50237"/>
    </source>
</evidence>
<dbReference type="GO" id="GO:0006511">
    <property type="term" value="P:ubiquitin-dependent protein catabolic process"/>
    <property type="evidence" value="ECO:0007669"/>
    <property type="project" value="TreeGrafter"/>
</dbReference>
<comment type="catalytic activity">
    <reaction evidence="1">
        <text>S-ubiquitinyl-[E2 ubiquitin-conjugating enzyme]-L-cysteine + [acceptor protein]-L-lysine = [E2 ubiquitin-conjugating enzyme]-L-cysteine + N(6)-ubiquitinyl-[acceptor protein]-L-lysine.</text>
        <dbReference type="EC" id="2.3.2.26"/>
    </reaction>
</comment>
<proteinExistence type="predicted"/>
<gene>
    <name evidence="8" type="ORF">A4U43_C05F12630</name>
</gene>
<dbReference type="PROSITE" id="PS50237">
    <property type="entry name" value="HECT"/>
    <property type="match status" value="1"/>
</dbReference>
<evidence type="ECO:0000256" key="1">
    <source>
        <dbReference type="ARBA" id="ARBA00000885"/>
    </source>
</evidence>
<feature type="domain" description="HECT" evidence="7">
    <location>
        <begin position="293"/>
        <end position="355"/>
    </location>
</feature>
<dbReference type="AlphaFoldDB" id="A0A5P1ERR6"/>
<accession>A0A5P1ERR6</accession>
<keyword evidence="5 6" id="KW-0833">Ubl conjugation pathway</keyword>
<evidence type="ECO:0000313" key="9">
    <source>
        <dbReference type="Proteomes" id="UP000243459"/>
    </source>
</evidence>
<dbReference type="OMA" id="HEWILEY"/>
<dbReference type="EMBL" id="CM007385">
    <property type="protein sequence ID" value="ONK68514.1"/>
    <property type="molecule type" value="Genomic_DNA"/>
</dbReference>
<protein>
    <recommendedName>
        <fullName evidence="3">HECT-type E3 ubiquitin transferase</fullName>
        <ecNumber evidence="3">2.3.2.26</ecNumber>
    </recommendedName>
</protein>
<dbReference type="SUPFAM" id="SSF56204">
    <property type="entry name" value="Hect, E3 ligase catalytic domain"/>
    <property type="match status" value="1"/>
</dbReference>
<dbReference type="Gene3D" id="3.90.1750.10">
    <property type="entry name" value="Hect, E3 ligase catalytic domains"/>
    <property type="match status" value="1"/>
</dbReference>
<dbReference type="GO" id="GO:0061630">
    <property type="term" value="F:ubiquitin protein ligase activity"/>
    <property type="evidence" value="ECO:0007669"/>
    <property type="project" value="UniProtKB-EC"/>
</dbReference>
<comment type="caution">
    <text evidence="6">Lacks conserved residue(s) required for the propagation of feature annotation.</text>
</comment>
<dbReference type="Proteomes" id="UP000243459">
    <property type="component" value="Chromosome 5"/>
</dbReference>
<evidence type="ECO:0000256" key="6">
    <source>
        <dbReference type="PROSITE-ProRule" id="PRU00104"/>
    </source>
</evidence>
<dbReference type="InterPro" id="IPR050409">
    <property type="entry name" value="E3_ubiq-protein_ligase"/>
</dbReference>
<evidence type="ECO:0000313" key="8">
    <source>
        <dbReference type="EMBL" id="ONK68514.1"/>
    </source>
</evidence>
<sequence length="355" mass="40537">MIAERTIRLFLNPMADFLPKPVHVQCWPILLEFCKLISETKGKTDSLYISCRRTLGSLLEAPRAFCGGGDGGYSSRIQNLVVELFPFVKELAETTAEGLSSETILPIELNEFSSFLMGMRRAVREWMDGGSPIPKSLLYNSSHPSYEGWIFSLHFIFLELLGKVDDCLKKVESFLTGKGPVQSDARWAGWSHILVVLTNVHSFSKIYEGAPELLHAVLVNRRSSVNALIRRAKKNENLRWLLKHRDVVDFESRRSLVIMLFPEGKDDYEHLHEMLIDRSQLLAESYEYIGRVDAHTLHGGLFMEFKNEEATGPGVLREWFCLVCRAIFNPQNVLFLPCPNDRRRFFPNPGESFPV</sequence>